<dbReference type="PROSITE" id="PS51755">
    <property type="entry name" value="OMPR_PHOB"/>
    <property type="match status" value="1"/>
</dbReference>
<dbReference type="InterPro" id="IPR036388">
    <property type="entry name" value="WH-like_DNA-bd_sf"/>
</dbReference>
<name>A0A6N8DIT4_RHOAC</name>
<dbReference type="OrthoDB" id="5297525at2"/>
<dbReference type="CDD" id="cd00383">
    <property type="entry name" value="trans_reg_C"/>
    <property type="match status" value="1"/>
</dbReference>
<dbReference type="GO" id="GO:0005829">
    <property type="term" value="C:cytosol"/>
    <property type="evidence" value="ECO:0007669"/>
    <property type="project" value="TreeGrafter"/>
</dbReference>
<dbReference type="SMART" id="SM00862">
    <property type="entry name" value="Trans_reg_C"/>
    <property type="match status" value="1"/>
</dbReference>
<sequence length="226" mass="25628">MRILVVEDERKVGEELRRALESAGHVVEQARDGETAWFLGDTEDFDLAVLDLGLPRLDGVQVLKRWRANGRTMPVLILTARDGWSEKVECIDAGADDYLVKPFRIEEFMARVRALLRRATGHVSAKLSLGDVVVDTRISRVLMGGMPVDLSPMEYRLVHYLMHHVGRAAPQIELTEHIYAQDFERNANAIEVLVARIRRKLGDDFIKTRRGYGYYVGELDEGEGKP</sequence>
<gene>
    <name evidence="10" type="ORF">GJ654_05325</name>
</gene>
<accession>A0A6N8DIT4</accession>
<dbReference type="Pfam" id="PF00486">
    <property type="entry name" value="Trans_reg_C"/>
    <property type="match status" value="1"/>
</dbReference>
<dbReference type="GO" id="GO:0000976">
    <property type="term" value="F:transcription cis-regulatory region binding"/>
    <property type="evidence" value="ECO:0007669"/>
    <property type="project" value="TreeGrafter"/>
</dbReference>
<feature type="modified residue" description="4-aspartylphosphate" evidence="6">
    <location>
        <position position="51"/>
    </location>
</feature>
<dbReference type="GO" id="GO:0032993">
    <property type="term" value="C:protein-DNA complex"/>
    <property type="evidence" value="ECO:0007669"/>
    <property type="project" value="TreeGrafter"/>
</dbReference>
<evidence type="ECO:0000256" key="5">
    <source>
        <dbReference type="ARBA" id="ARBA00023163"/>
    </source>
</evidence>
<dbReference type="CDD" id="cd19934">
    <property type="entry name" value="REC_OmpR_EcPhoP-like"/>
    <property type="match status" value="1"/>
</dbReference>
<protein>
    <submittedName>
        <fullName evidence="10">Response regulator</fullName>
    </submittedName>
</protein>
<feature type="domain" description="Response regulatory" evidence="8">
    <location>
        <begin position="2"/>
        <end position="116"/>
    </location>
</feature>
<dbReference type="PANTHER" id="PTHR48111:SF37">
    <property type="entry name" value="RESPONSE REGULATOR PROTEIN CARR"/>
    <property type="match status" value="1"/>
</dbReference>
<evidence type="ECO:0000256" key="3">
    <source>
        <dbReference type="ARBA" id="ARBA00023015"/>
    </source>
</evidence>
<keyword evidence="1 6" id="KW-0597">Phosphoprotein</keyword>
<dbReference type="InterPro" id="IPR011006">
    <property type="entry name" value="CheY-like_superfamily"/>
</dbReference>
<dbReference type="Gene3D" id="6.10.250.690">
    <property type="match status" value="1"/>
</dbReference>
<dbReference type="EMBL" id="WNKS01000003">
    <property type="protein sequence ID" value="MTV30410.1"/>
    <property type="molecule type" value="Genomic_DNA"/>
</dbReference>
<dbReference type="SUPFAM" id="SSF52172">
    <property type="entry name" value="CheY-like"/>
    <property type="match status" value="1"/>
</dbReference>
<evidence type="ECO:0000256" key="4">
    <source>
        <dbReference type="ARBA" id="ARBA00023125"/>
    </source>
</evidence>
<evidence type="ECO:0000256" key="1">
    <source>
        <dbReference type="ARBA" id="ARBA00022553"/>
    </source>
</evidence>
<dbReference type="GO" id="GO:0006355">
    <property type="term" value="P:regulation of DNA-templated transcription"/>
    <property type="evidence" value="ECO:0007669"/>
    <property type="project" value="InterPro"/>
</dbReference>
<dbReference type="InterPro" id="IPR039420">
    <property type="entry name" value="WalR-like"/>
</dbReference>
<dbReference type="GO" id="GO:0000156">
    <property type="term" value="F:phosphorelay response regulator activity"/>
    <property type="evidence" value="ECO:0007669"/>
    <property type="project" value="TreeGrafter"/>
</dbReference>
<dbReference type="PANTHER" id="PTHR48111">
    <property type="entry name" value="REGULATOR OF RPOS"/>
    <property type="match status" value="1"/>
</dbReference>
<dbReference type="InterPro" id="IPR001867">
    <property type="entry name" value="OmpR/PhoB-type_DNA-bd"/>
</dbReference>
<evidence type="ECO:0000259" key="8">
    <source>
        <dbReference type="PROSITE" id="PS50110"/>
    </source>
</evidence>
<dbReference type="Proteomes" id="UP000439113">
    <property type="component" value="Unassembled WGS sequence"/>
</dbReference>
<evidence type="ECO:0000256" key="6">
    <source>
        <dbReference type="PROSITE-ProRule" id="PRU00169"/>
    </source>
</evidence>
<dbReference type="PROSITE" id="PS50110">
    <property type="entry name" value="RESPONSE_REGULATORY"/>
    <property type="match status" value="1"/>
</dbReference>
<dbReference type="RefSeq" id="WP_155445068.1">
    <property type="nucleotide sequence ID" value="NZ_JAOQNR010000003.1"/>
</dbReference>
<keyword evidence="3" id="KW-0805">Transcription regulation</keyword>
<dbReference type="InterPro" id="IPR016032">
    <property type="entry name" value="Sig_transdc_resp-reg_C-effctor"/>
</dbReference>
<dbReference type="SUPFAM" id="SSF46894">
    <property type="entry name" value="C-terminal effector domain of the bipartite response regulators"/>
    <property type="match status" value="1"/>
</dbReference>
<evidence type="ECO:0000256" key="7">
    <source>
        <dbReference type="PROSITE-ProRule" id="PRU01091"/>
    </source>
</evidence>
<dbReference type="Pfam" id="PF00072">
    <property type="entry name" value="Response_reg"/>
    <property type="match status" value="1"/>
</dbReference>
<evidence type="ECO:0000313" key="10">
    <source>
        <dbReference type="EMBL" id="MTV30410.1"/>
    </source>
</evidence>
<dbReference type="SMART" id="SM00448">
    <property type="entry name" value="REC"/>
    <property type="match status" value="1"/>
</dbReference>
<keyword evidence="2" id="KW-0902">Two-component regulatory system</keyword>
<feature type="DNA-binding region" description="OmpR/PhoB-type" evidence="7">
    <location>
        <begin position="124"/>
        <end position="218"/>
    </location>
</feature>
<proteinExistence type="predicted"/>
<evidence type="ECO:0000256" key="2">
    <source>
        <dbReference type="ARBA" id="ARBA00023012"/>
    </source>
</evidence>
<evidence type="ECO:0000259" key="9">
    <source>
        <dbReference type="PROSITE" id="PS51755"/>
    </source>
</evidence>
<comment type="caution">
    <text evidence="10">The sequence shown here is derived from an EMBL/GenBank/DDBJ whole genome shotgun (WGS) entry which is preliminary data.</text>
</comment>
<reference evidence="10 11" key="1">
    <citation type="submission" date="2019-11" db="EMBL/GenBank/DDBJ databases">
        <title>Whole-genome sequence of a Rhodoblastus acidophilus DSM 142.</title>
        <authorList>
            <person name="Kyndt J.A."/>
            <person name="Meyer T.E."/>
        </authorList>
    </citation>
    <scope>NUCLEOTIDE SEQUENCE [LARGE SCALE GENOMIC DNA]</scope>
    <source>
        <strain evidence="10 11">DSM 142</strain>
    </source>
</reference>
<keyword evidence="4 7" id="KW-0238">DNA-binding</keyword>
<organism evidence="10 11">
    <name type="scientific">Rhodoblastus acidophilus</name>
    <name type="common">Rhodopseudomonas acidophila</name>
    <dbReference type="NCBI Taxonomy" id="1074"/>
    <lineage>
        <taxon>Bacteria</taxon>
        <taxon>Pseudomonadati</taxon>
        <taxon>Pseudomonadota</taxon>
        <taxon>Alphaproteobacteria</taxon>
        <taxon>Hyphomicrobiales</taxon>
        <taxon>Rhodoblastaceae</taxon>
        <taxon>Rhodoblastus</taxon>
    </lineage>
</organism>
<dbReference type="Gene3D" id="3.40.50.2300">
    <property type="match status" value="1"/>
</dbReference>
<keyword evidence="5" id="KW-0804">Transcription</keyword>
<feature type="domain" description="OmpR/PhoB-type" evidence="9">
    <location>
        <begin position="124"/>
        <end position="218"/>
    </location>
</feature>
<dbReference type="FunFam" id="3.40.50.2300:FF:000002">
    <property type="entry name" value="DNA-binding response regulator PhoP"/>
    <property type="match status" value="1"/>
</dbReference>
<dbReference type="AlphaFoldDB" id="A0A6N8DIT4"/>
<dbReference type="Gene3D" id="1.10.10.10">
    <property type="entry name" value="Winged helix-like DNA-binding domain superfamily/Winged helix DNA-binding domain"/>
    <property type="match status" value="1"/>
</dbReference>
<evidence type="ECO:0000313" key="11">
    <source>
        <dbReference type="Proteomes" id="UP000439113"/>
    </source>
</evidence>
<dbReference type="InterPro" id="IPR001789">
    <property type="entry name" value="Sig_transdc_resp-reg_receiver"/>
</dbReference>